<dbReference type="EMBL" id="GBRH01238409">
    <property type="protein sequence ID" value="JAD59486.1"/>
    <property type="molecule type" value="Transcribed_RNA"/>
</dbReference>
<accession>A0A0A9B826</accession>
<organism evidence="1">
    <name type="scientific">Arundo donax</name>
    <name type="common">Giant reed</name>
    <name type="synonym">Donax arundinaceus</name>
    <dbReference type="NCBI Taxonomy" id="35708"/>
    <lineage>
        <taxon>Eukaryota</taxon>
        <taxon>Viridiplantae</taxon>
        <taxon>Streptophyta</taxon>
        <taxon>Embryophyta</taxon>
        <taxon>Tracheophyta</taxon>
        <taxon>Spermatophyta</taxon>
        <taxon>Magnoliopsida</taxon>
        <taxon>Liliopsida</taxon>
        <taxon>Poales</taxon>
        <taxon>Poaceae</taxon>
        <taxon>PACMAD clade</taxon>
        <taxon>Arundinoideae</taxon>
        <taxon>Arundineae</taxon>
        <taxon>Arundo</taxon>
    </lineage>
</organism>
<reference evidence="1" key="2">
    <citation type="journal article" date="2015" name="Data Brief">
        <title>Shoot transcriptome of the giant reed, Arundo donax.</title>
        <authorList>
            <person name="Barrero R.A."/>
            <person name="Guerrero F.D."/>
            <person name="Moolhuijzen P."/>
            <person name="Goolsby J.A."/>
            <person name="Tidwell J."/>
            <person name="Bellgard S.E."/>
            <person name="Bellgard M.I."/>
        </authorList>
    </citation>
    <scope>NUCLEOTIDE SEQUENCE</scope>
    <source>
        <tissue evidence="1">Shoot tissue taken approximately 20 cm above the soil surface</tissue>
    </source>
</reference>
<sequence length="25" mass="2820">MWLCHVFAIPISTNCIDITISVTLE</sequence>
<evidence type="ECO:0000313" key="1">
    <source>
        <dbReference type="EMBL" id="JAD59486.1"/>
    </source>
</evidence>
<proteinExistence type="predicted"/>
<name>A0A0A9B826_ARUDO</name>
<reference evidence="1" key="1">
    <citation type="submission" date="2014-09" db="EMBL/GenBank/DDBJ databases">
        <authorList>
            <person name="Magalhaes I.L.F."/>
            <person name="Oliveira U."/>
            <person name="Santos F.R."/>
            <person name="Vidigal T.H.D.A."/>
            <person name="Brescovit A.D."/>
            <person name="Santos A.J."/>
        </authorList>
    </citation>
    <scope>NUCLEOTIDE SEQUENCE</scope>
    <source>
        <tissue evidence="1">Shoot tissue taken approximately 20 cm above the soil surface</tissue>
    </source>
</reference>
<dbReference type="AlphaFoldDB" id="A0A0A9B826"/>
<protein>
    <submittedName>
        <fullName evidence="1">Uncharacterized protein</fullName>
    </submittedName>
</protein>